<accession>A0A0N7FU69</accession>
<feature type="region of interest" description="Disordered" evidence="1">
    <location>
        <begin position="26"/>
        <end position="60"/>
    </location>
</feature>
<dbReference type="EMBL" id="CP011853">
    <property type="protein sequence ID" value="ALG83527.1"/>
    <property type="molecule type" value="Genomic_DNA"/>
</dbReference>
<evidence type="ECO:0000313" key="2">
    <source>
        <dbReference type="EMBL" id="ALG83527.1"/>
    </source>
</evidence>
<evidence type="ECO:0000256" key="1">
    <source>
        <dbReference type="SAM" id="MobiDB-lite"/>
    </source>
</evidence>
<feature type="compositionally biased region" description="Polar residues" evidence="1">
    <location>
        <begin position="50"/>
        <end position="60"/>
    </location>
</feature>
<evidence type="ECO:0000313" key="3">
    <source>
        <dbReference type="Proteomes" id="UP000063789"/>
    </source>
</evidence>
<dbReference type="STRING" id="1136941.ACH46_02140"/>
<protein>
    <submittedName>
        <fullName evidence="2">Uncharacterized protein</fullName>
    </submittedName>
</protein>
<dbReference type="Proteomes" id="UP000063789">
    <property type="component" value="Chromosome"/>
</dbReference>
<dbReference type="OrthoDB" id="4381870at2"/>
<organism evidence="2 3">
    <name type="scientific">Gordonia phthalatica</name>
    <dbReference type="NCBI Taxonomy" id="1136941"/>
    <lineage>
        <taxon>Bacteria</taxon>
        <taxon>Bacillati</taxon>
        <taxon>Actinomycetota</taxon>
        <taxon>Actinomycetes</taxon>
        <taxon>Mycobacteriales</taxon>
        <taxon>Gordoniaceae</taxon>
        <taxon>Gordonia</taxon>
    </lineage>
</organism>
<gene>
    <name evidence="2" type="ORF">ACH46_02140</name>
</gene>
<keyword evidence="3" id="KW-1185">Reference proteome</keyword>
<reference evidence="3" key="1">
    <citation type="submission" date="2015-06" db="EMBL/GenBank/DDBJ databases">
        <title>Complete genome sequence and metabolic analysis of phthalate degradation pathway in Gordonia sp. QH-11.</title>
        <authorList>
            <person name="Jin D."/>
            <person name="Kong X."/>
            <person name="Bai Z."/>
        </authorList>
    </citation>
    <scope>NUCLEOTIDE SEQUENCE [LARGE SCALE GENOMIC DNA]</scope>
    <source>
        <strain evidence="3">QH-11</strain>
    </source>
</reference>
<dbReference type="AlphaFoldDB" id="A0A0N7FU69"/>
<name>A0A0N7FU69_9ACTN</name>
<sequence>MSGFIDKIKGAADAVRAAIDNELTVLEGAGGDDPLSEHDDAEPTAPADSSPRSPNPSDAD</sequence>
<dbReference type="KEGG" id="goq:ACH46_02140"/>
<dbReference type="RefSeq" id="WP_062391481.1">
    <property type="nucleotide sequence ID" value="NZ_CP011853.1"/>
</dbReference>
<proteinExistence type="predicted"/>
<reference evidence="2 3" key="2">
    <citation type="journal article" date="2017" name="Int. J. Syst. Evol. Microbiol.">
        <title>Gordonia phthalatica sp. nov., a di-n-butyl phthalate-degrading bacterium isolated from activated sludge.</title>
        <authorList>
            <person name="Jin D."/>
            <person name="Kong X."/>
            <person name="Jia M."/>
            <person name="Yu X."/>
            <person name="Wang X."/>
            <person name="Zhuang X."/>
            <person name="Deng Y."/>
            <person name="Bai Z."/>
        </authorList>
    </citation>
    <scope>NUCLEOTIDE SEQUENCE [LARGE SCALE GENOMIC DNA]</scope>
    <source>
        <strain evidence="2 3">QH-11</strain>
    </source>
</reference>